<dbReference type="Pfam" id="PF00532">
    <property type="entry name" value="Peripla_BP_1"/>
    <property type="match status" value="1"/>
</dbReference>
<dbReference type="InterPro" id="IPR028082">
    <property type="entry name" value="Peripla_BP_I"/>
</dbReference>
<dbReference type="Proteomes" id="UP000235589">
    <property type="component" value="Chromosome"/>
</dbReference>
<keyword evidence="7" id="KW-1185">Reference proteome</keyword>
<sequence length="331" mass="36968">MKDIASRANVSVSTVSKIINKETKNFRKETVDRVQKIIKEMGYAPNIVARSMVTKKTGLIGLILPDISNLYFAEMAKGIEIALRHMEYNMILCNCNDSDEREKAYIDIMRQKCVDGIILIPVLSSSVDITYTTILKGIPFVILDRIFSKENTQIDSVSFDNILGGYIAVKHLTDYGHKKIGCVTGPLLNKSAHDRFIGFKNALAQASIPFQSELICQADYKYQGGYKATHKLLKNNITALVVQNDLMACGAYRAAQEMGIEIPNQLNVIGYDDTDYTQILFPTLTSVLQPNQKMGEAAAKMLVHKIQKSDYQNKIVFKPLLVVRESTCAVV</sequence>
<dbReference type="CDD" id="cd06267">
    <property type="entry name" value="PBP1_LacI_sugar_binding-like"/>
    <property type="match status" value="1"/>
</dbReference>
<dbReference type="Pfam" id="PF00356">
    <property type="entry name" value="LacI"/>
    <property type="match status" value="1"/>
</dbReference>
<dbReference type="RefSeq" id="WP_158648996.1">
    <property type="nucleotide sequence ID" value="NZ_CP020991.1"/>
</dbReference>
<name>A0A2K9P516_9FIRM</name>
<evidence type="ECO:0000313" key="7">
    <source>
        <dbReference type="Proteomes" id="UP000235589"/>
    </source>
</evidence>
<proteinExistence type="predicted"/>
<feature type="domain" description="HTH lacI-type" evidence="5">
    <location>
        <begin position="1"/>
        <end position="54"/>
    </location>
</feature>
<evidence type="ECO:0000259" key="5">
    <source>
        <dbReference type="PROSITE" id="PS50932"/>
    </source>
</evidence>
<dbReference type="SUPFAM" id="SSF53822">
    <property type="entry name" value="Periplasmic binding protein-like I"/>
    <property type="match status" value="1"/>
</dbReference>
<dbReference type="GO" id="GO:0000976">
    <property type="term" value="F:transcription cis-regulatory region binding"/>
    <property type="evidence" value="ECO:0007669"/>
    <property type="project" value="TreeGrafter"/>
</dbReference>
<dbReference type="PANTHER" id="PTHR30146">
    <property type="entry name" value="LACI-RELATED TRANSCRIPTIONAL REPRESSOR"/>
    <property type="match status" value="1"/>
</dbReference>
<dbReference type="SUPFAM" id="SSF47413">
    <property type="entry name" value="lambda repressor-like DNA-binding domains"/>
    <property type="match status" value="1"/>
</dbReference>
<organism evidence="6 7">
    <name type="scientific">Monoglobus pectinilyticus</name>
    <dbReference type="NCBI Taxonomy" id="1981510"/>
    <lineage>
        <taxon>Bacteria</taxon>
        <taxon>Bacillati</taxon>
        <taxon>Bacillota</taxon>
        <taxon>Clostridia</taxon>
        <taxon>Monoglobales</taxon>
        <taxon>Monoglobaceae</taxon>
        <taxon>Monoglobus</taxon>
    </lineage>
</organism>
<dbReference type="CDD" id="cd01392">
    <property type="entry name" value="HTH_LacI"/>
    <property type="match status" value="1"/>
</dbReference>
<reference evidence="6 7" key="1">
    <citation type="submission" date="2017-04" db="EMBL/GenBank/DDBJ databases">
        <title>Monoglobus pectinilyticus 14 draft genome.</title>
        <authorList>
            <person name="Kim C."/>
            <person name="Rosendale D.I."/>
            <person name="Kelly W.J."/>
            <person name="Tannock G.W."/>
            <person name="Patchett M.L."/>
            <person name="Jordens J.Z."/>
        </authorList>
    </citation>
    <scope>NUCLEOTIDE SEQUENCE [LARGE SCALE GENOMIC DNA]</scope>
    <source>
        <strain evidence="6 7">14</strain>
    </source>
</reference>
<dbReference type="OrthoDB" id="9796186at2"/>
<evidence type="ECO:0000256" key="1">
    <source>
        <dbReference type="ARBA" id="ARBA00022491"/>
    </source>
</evidence>
<dbReference type="Gene3D" id="1.10.260.40">
    <property type="entry name" value="lambda repressor-like DNA-binding domains"/>
    <property type="match status" value="1"/>
</dbReference>
<dbReference type="InterPro" id="IPR001761">
    <property type="entry name" value="Peripla_BP/Lac1_sug-bd_dom"/>
</dbReference>
<evidence type="ECO:0000256" key="4">
    <source>
        <dbReference type="ARBA" id="ARBA00023163"/>
    </source>
</evidence>
<dbReference type="SMART" id="SM00354">
    <property type="entry name" value="HTH_LACI"/>
    <property type="match status" value="1"/>
</dbReference>
<dbReference type="InterPro" id="IPR000843">
    <property type="entry name" value="HTH_LacI"/>
</dbReference>
<dbReference type="EMBL" id="CP020991">
    <property type="protein sequence ID" value="AUO20365.1"/>
    <property type="molecule type" value="Genomic_DNA"/>
</dbReference>
<dbReference type="InterPro" id="IPR010982">
    <property type="entry name" value="Lambda_DNA-bd_dom_sf"/>
</dbReference>
<evidence type="ECO:0000313" key="6">
    <source>
        <dbReference type="EMBL" id="AUO20365.1"/>
    </source>
</evidence>
<keyword evidence="4" id="KW-0804">Transcription</keyword>
<dbReference type="GeneID" id="98063595"/>
<dbReference type="GO" id="GO:0003700">
    <property type="term" value="F:DNA-binding transcription factor activity"/>
    <property type="evidence" value="ECO:0007669"/>
    <property type="project" value="TreeGrafter"/>
</dbReference>
<keyword evidence="1" id="KW-0678">Repressor</keyword>
<accession>A0A2K9P516</accession>
<keyword evidence="2" id="KW-0805">Transcription regulation</keyword>
<keyword evidence="3" id="KW-0238">DNA-binding</keyword>
<dbReference type="KEGG" id="mpec:B9O19_02224"/>
<protein>
    <submittedName>
        <fullName evidence="6">LacI family transcriptional regulator</fullName>
    </submittedName>
</protein>
<dbReference type="PROSITE" id="PS50932">
    <property type="entry name" value="HTH_LACI_2"/>
    <property type="match status" value="1"/>
</dbReference>
<dbReference type="PROSITE" id="PS00356">
    <property type="entry name" value="HTH_LACI_1"/>
    <property type="match status" value="1"/>
</dbReference>
<dbReference type="Gene3D" id="3.40.50.2300">
    <property type="match status" value="2"/>
</dbReference>
<gene>
    <name evidence="6" type="ORF">B9O19_02224</name>
</gene>
<dbReference type="PANTHER" id="PTHR30146:SF148">
    <property type="entry name" value="HTH-TYPE TRANSCRIPTIONAL REPRESSOR PURR-RELATED"/>
    <property type="match status" value="1"/>
</dbReference>
<evidence type="ECO:0000256" key="2">
    <source>
        <dbReference type="ARBA" id="ARBA00023015"/>
    </source>
</evidence>
<dbReference type="AlphaFoldDB" id="A0A2K9P516"/>
<evidence type="ECO:0000256" key="3">
    <source>
        <dbReference type="ARBA" id="ARBA00023125"/>
    </source>
</evidence>